<evidence type="ECO:0000256" key="1">
    <source>
        <dbReference type="ARBA" id="ARBA00000073"/>
    </source>
</evidence>
<dbReference type="GO" id="GO:0009982">
    <property type="term" value="F:pseudouridine synthase activity"/>
    <property type="evidence" value="ECO:0007669"/>
    <property type="project" value="InterPro"/>
</dbReference>
<dbReference type="RefSeq" id="WP_025083057.1">
    <property type="nucleotide sequence ID" value="NZ_AZEX01000015.1"/>
</dbReference>
<dbReference type="STRING" id="1423747.FC69_GL000566"/>
<organism evidence="6 7">
    <name type="scientific">Latilactobacillus fuchuensis DSM 14340 = JCM 11249</name>
    <dbReference type="NCBI Taxonomy" id="1423747"/>
    <lineage>
        <taxon>Bacteria</taxon>
        <taxon>Bacillati</taxon>
        <taxon>Bacillota</taxon>
        <taxon>Bacilli</taxon>
        <taxon>Lactobacillales</taxon>
        <taxon>Lactobacillaceae</taxon>
        <taxon>Latilactobacillus</taxon>
    </lineage>
</organism>
<dbReference type="GO" id="GO:0140098">
    <property type="term" value="F:catalytic activity, acting on RNA"/>
    <property type="evidence" value="ECO:0007669"/>
    <property type="project" value="UniProtKB-ARBA"/>
</dbReference>
<evidence type="ECO:0000256" key="2">
    <source>
        <dbReference type="ARBA" id="ARBA00010876"/>
    </source>
</evidence>
<feature type="domain" description="Pseudouridine synthase RsuA/RluA-like" evidence="5">
    <location>
        <begin position="91"/>
        <end position="242"/>
    </location>
</feature>
<comment type="similarity">
    <text evidence="2">Belongs to the pseudouridine synthase RluA family.</text>
</comment>
<dbReference type="PANTHER" id="PTHR21600">
    <property type="entry name" value="MITOCHONDRIAL RNA PSEUDOURIDINE SYNTHASE"/>
    <property type="match status" value="1"/>
</dbReference>
<dbReference type="InterPro" id="IPR050188">
    <property type="entry name" value="RluA_PseudoU_synthase"/>
</dbReference>
<comment type="caution">
    <text evidence="6">The sequence shown here is derived from an EMBL/GenBank/DDBJ whole genome shotgun (WGS) entry which is preliminary data.</text>
</comment>
<dbReference type="PROSITE" id="PS01129">
    <property type="entry name" value="PSI_RLU"/>
    <property type="match status" value="1"/>
</dbReference>
<accession>A0A0R1RX54</accession>
<dbReference type="SUPFAM" id="SSF55120">
    <property type="entry name" value="Pseudouridine synthase"/>
    <property type="match status" value="1"/>
</dbReference>
<reference evidence="6 7" key="1">
    <citation type="journal article" date="2015" name="Genome Announc.">
        <title>Expanding the biotechnology potential of lactobacilli through comparative genomics of 213 strains and associated genera.</title>
        <authorList>
            <person name="Sun Z."/>
            <person name="Harris H.M."/>
            <person name="McCann A."/>
            <person name="Guo C."/>
            <person name="Argimon S."/>
            <person name="Zhang W."/>
            <person name="Yang X."/>
            <person name="Jeffery I.B."/>
            <person name="Cooney J.C."/>
            <person name="Kagawa T.F."/>
            <person name="Liu W."/>
            <person name="Song Y."/>
            <person name="Salvetti E."/>
            <person name="Wrobel A."/>
            <person name="Rasinkangas P."/>
            <person name="Parkhill J."/>
            <person name="Rea M.C."/>
            <person name="O'Sullivan O."/>
            <person name="Ritari J."/>
            <person name="Douillard F.P."/>
            <person name="Paul Ross R."/>
            <person name="Yang R."/>
            <person name="Briner A.E."/>
            <person name="Felis G.E."/>
            <person name="de Vos W.M."/>
            <person name="Barrangou R."/>
            <person name="Klaenhammer T.R."/>
            <person name="Caufield P.W."/>
            <person name="Cui Y."/>
            <person name="Zhang H."/>
            <person name="O'Toole P.W."/>
        </authorList>
    </citation>
    <scope>NUCLEOTIDE SEQUENCE [LARGE SCALE GENOMIC DNA]</scope>
    <source>
        <strain evidence="6 7">DSM 14340</strain>
    </source>
</reference>
<sequence length="299" mass="33927">MTIYQKKVTLETDFSPMSVRGLLNHWLIPQKMQHFLRVDQNILVNGQYRAFNRFVEPGDQIDMTFSDVSVKTQEYDLDQAQLFTVLYEDADLLVVNKPAGIKTHPNRPHENGTLMNQVATYLAAQGKHAYMVHRIDLATSGAVMIGKTPIVIGILNRQLSQKTMARQYIAVVNDPQQLLLDHDTINFPIGIDPDNQRKRQADYINGLSAITHYQLLTRQNDTATLAVNLETGRTHQIRVHLAGIDHPILGDPLYNPSDTTSRLLLHGQTLRYTEPFTDHQRTVIAPLPTAFDPYLNQPQ</sequence>
<dbReference type="Gene3D" id="3.30.2350.10">
    <property type="entry name" value="Pseudouridine synthase"/>
    <property type="match status" value="1"/>
</dbReference>
<evidence type="ECO:0000259" key="5">
    <source>
        <dbReference type="Pfam" id="PF00849"/>
    </source>
</evidence>
<evidence type="ECO:0000256" key="3">
    <source>
        <dbReference type="ARBA" id="ARBA00031870"/>
    </source>
</evidence>
<dbReference type="InterPro" id="IPR006145">
    <property type="entry name" value="PsdUridine_synth_RsuA/RluA"/>
</dbReference>
<dbReference type="GO" id="GO:0000455">
    <property type="term" value="P:enzyme-directed rRNA pseudouridine synthesis"/>
    <property type="evidence" value="ECO:0007669"/>
    <property type="project" value="TreeGrafter"/>
</dbReference>
<name>A0A0R1RX54_9LACO</name>
<dbReference type="PANTHER" id="PTHR21600:SF87">
    <property type="entry name" value="RNA PSEUDOURIDYLATE SYNTHASE DOMAIN-CONTAINING PROTEIN 1"/>
    <property type="match status" value="1"/>
</dbReference>
<dbReference type="Pfam" id="PF00849">
    <property type="entry name" value="PseudoU_synth_2"/>
    <property type="match status" value="1"/>
</dbReference>
<evidence type="ECO:0000313" key="7">
    <source>
        <dbReference type="Proteomes" id="UP000051264"/>
    </source>
</evidence>
<dbReference type="GO" id="GO:0003723">
    <property type="term" value="F:RNA binding"/>
    <property type="evidence" value="ECO:0007669"/>
    <property type="project" value="InterPro"/>
</dbReference>
<dbReference type="OrthoDB" id="9773999at2"/>
<dbReference type="CDD" id="cd02869">
    <property type="entry name" value="PseudoU_synth_RluA_like"/>
    <property type="match status" value="1"/>
</dbReference>
<dbReference type="eggNOG" id="COG0564">
    <property type="taxonomic scope" value="Bacteria"/>
</dbReference>
<gene>
    <name evidence="6" type="ORF">FC69_GL000566</name>
</gene>
<dbReference type="AlphaFoldDB" id="A0A0R1RX54"/>
<dbReference type="EMBL" id="AZEX01000015">
    <property type="protein sequence ID" value="KRL61597.1"/>
    <property type="molecule type" value="Genomic_DNA"/>
</dbReference>
<dbReference type="Proteomes" id="UP000051264">
    <property type="component" value="Unassembled WGS sequence"/>
</dbReference>
<protein>
    <recommendedName>
        <fullName evidence="3">RNA pseudouridylate synthase</fullName>
    </recommendedName>
    <alternativeName>
        <fullName evidence="4">RNA-uridine isomerase</fullName>
    </alternativeName>
</protein>
<dbReference type="InterPro" id="IPR006224">
    <property type="entry name" value="PsdUridine_synth_RluA-like_CS"/>
</dbReference>
<dbReference type="PATRIC" id="fig|1423747.3.peg.578"/>
<comment type="catalytic activity">
    <reaction evidence="1">
        <text>a uridine in RNA = a pseudouridine in RNA</text>
        <dbReference type="Rhea" id="RHEA:48348"/>
        <dbReference type="Rhea" id="RHEA-COMP:12068"/>
        <dbReference type="Rhea" id="RHEA-COMP:12069"/>
        <dbReference type="ChEBI" id="CHEBI:65314"/>
        <dbReference type="ChEBI" id="CHEBI:65315"/>
    </reaction>
</comment>
<dbReference type="InterPro" id="IPR020103">
    <property type="entry name" value="PsdUridine_synth_cat_dom_sf"/>
</dbReference>
<proteinExistence type="inferred from homology"/>
<evidence type="ECO:0000313" key="6">
    <source>
        <dbReference type="EMBL" id="KRL61597.1"/>
    </source>
</evidence>
<evidence type="ECO:0000256" key="4">
    <source>
        <dbReference type="ARBA" id="ARBA00033164"/>
    </source>
</evidence>